<dbReference type="SUPFAM" id="SSF53335">
    <property type="entry name" value="S-adenosyl-L-methionine-dependent methyltransferases"/>
    <property type="match status" value="1"/>
</dbReference>
<gene>
    <name evidence="5" type="ORF">MOP44_13835</name>
</gene>
<dbReference type="Pfam" id="PF04072">
    <property type="entry name" value="LCM"/>
    <property type="match status" value="1"/>
</dbReference>
<comment type="function">
    <text evidence="4">Exhibits S-adenosyl-L-methionine-dependent methyltransferase activity.</text>
</comment>
<protein>
    <recommendedName>
        <fullName evidence="4">S-adenosyl-L-methionine-dependent methyltransferase</fullName>
        <ecNumber evidence="4">2.1.1.-</ecNumber>
    </recommendedName>
</protein>
<dbReference type="GO" id="GO:0032259">
    <property type="term" value="P:methylation"/>
    <property type="evidence" value="ECO:0007669"/>
    <property type="project" value="UniProtKB-KW"/>
</dbReference>
<dbReference type="PANTHER" id="PTHR43619">
    <property type="entry name" value="S-ADENOSYL-L-METHIONINE-DEPENDENT METHYLTRANSFERASE YKTD-RELATED"/>
    <property type="match status" value="1"/>
</dbReference>
<dbReference type="KEGG" id="orp:MOP44_13835"/>
<dbReference type="Gene3D" id="3.40.50.150">
    <property type="entry name" value="Vaccinia Virus protein VP39"/>
    <property type="match status" value="1"/>
</dbReference>
<comment type="similarity">
    <text evidence="1 4">Belongs to the UPF0677 family.</text>
</comment>
<keyword evidence="3 5" id="KW-0808">Transferase</keyword>
<dbReference type="InterPro" id="IPR029063">
    <property type="entry name" value="SAM-dependent_MTases_sf"/>
</dbReference>
<dbReference type="NCBIfam" id="TIGR00027">
    <property type="entry name" value="mthyl_TIGR00027"/>
    <property type="match status" value="1"/>
</dbReference>
<keyword evidence="6" id="KW-1185">Reference proteome</keyword>
<dbReference type="InterPro" id="IPR011610">
    <property type="entry name" value="SAM_mthyl_Trfase_ML2640-like"/>
</dbReference>
<dbReference type="AlphaFoldDB" id="A0A9J7BFW2"/>
<evidence type="ECO:0000313" key="5">
    <source>
        <dbReference type="EMBL" id="UWZ81664.1"/>
    </source>
</evidence>
<reference evidence="5" key="1">
    <citation type="submission" date="2021-04" db="EMBL/GenBank/DDBJ databases">
        <title>Phylogenetic analysis of Acidobacteriaceae.</title>
        <authorList>
            <person name="Qiu L."/>
            <person name="Zhang Q."/>
        </authorList>
    </citation>
    <scope>NUCLEOTIDE SEQUENCE</scope>
    <source>
        <strain evidence="5">DSM 25168</strain>
    </source>
</reference>
<sequence length="279" mass="30970">MQHGKASRTALRVAIRRAAHQLVDDPPVLVDPVAVKLIGQDYPRDLERASHTVARDFRAYLAARSRFAEDHLVKAIAAGVRQYVILGAGLDTFAYRNPFPDLRVFEADFPATQDAKREMLAAAGIALPPNLTFVPLDFEHKTLLESLFDAGINQSAPAFFSWLGVAPYLTIQAFRSTLAAIGTLPEGTGVAFDYSLPPETLTPERRAIFDRLAERVAAAGEPFQLFFTPEQMDNELRQAGFRRIEQLDHEGLNQLYFQNRADGLKLSPVRIGIVVAAWK</sequence>
<dbReference type="GO" id="GO:0008168">
    <property type="term" value="F:methyltransferase activity"/>
    <property type="evidence" value="ECO:0007669"/>
    <property type="project" value="UniProtKB-UniRule"/>
</dbReference>
<evidence type="ECO:0000313" key="6">
    <source>
        <dbReference type="Proteomes" id="UP001059380"/>
    </source>
</evidence>
<name>A0A9J7BFW2_9BACT</name>
<dbReference type="EMBL" id="CP093313">
    <property type="protein sequence ID" value="UWZ81664.1"/>
    <property type="molecule type" value="Genomic_DNA"/>
</dbReference>
<dbReference type="EC" id="2.1.1.-" evidence="4"/>
<keyword evidence="2 4" id="KW-0489">Methyltransferase</keyword>
<evidence type="ECO:0000256" key="3">
    <source>
        <dbReference type="ARBA" id="ARBA00022679"/>
    </source>
</evidence>
<proteinExistence type="inferred from homology"/>
<dbReference type="InterPro" id="IPR007213">
    <property type="entry name" value="Ppm1/Ppm2/Tcmp"/>
</dbReference>
<evidence type="ECO:0000256" key="1">
    <source>
        <dbReference type="ARBA" id="ARBA00008138"/>
    </source>
</evidence>
<accession>A0A9J7BFW2</accession>
<evidence type="ECO:0000256" key="4">
    <source>
        <dbReference type="RuleBase" id="RU362030"/>
    </source>
</evidence>
<evidence type="ECO:0000256" key="2">
    <source>
        <dbReference type="ARBA" id="ARBA00022603"/>
    </source>
</evidence>
<keyword evidence="4" id="KW-0949">S-adenosyl-L-methionine</keyword>
<dbReference type="PANTHER" id="PTHR43619:SF2">
    <property type="entry name" value="S-ADENOSYL-L-METHIONINE-DEPENDENT METHYLTRANSFERASES SUPERFAMILY PROTEIN"/>
    <property type="match status" value="1"/>
</dbReference>
<dbReference type="Proteomes" id="UP001059380">
    <property type="component" value="Chromosome"/>
</dbReference>
<dbReference type="RefSeq" id="WP_260790494.1">
    <property type="nucleotide sequence ID" value="NZ_CP093313.1"/>
</dbReference>
<organism evidence="5 6">
    <name type="scientific">Occallatibacter riparius</name>
    <dbReference type="NCBI Taxonomy" id="1002689"/>
    <lineage>
        <taxon>Bacteria</taxon>
        <taxon>Pseudomonadati</taxon>
        <taxon>Acidobacteriota</taxon>
        <taxon>Terriglobia</taxon>
        <taxon>Terriglobales</taxon>
        <taxon>Acidobacteriaceae</taxon>
        <taxon>Occallatibacter</taxon>
    </lineage>
</organism>